<dbReference type="InterPro" id="IPR050366">
    <property type="entry name" value="BP-dependent_transpt_permease"/>
</dbReference>
<comment type="subcellular location">
    <subcellularLocation>
        <location evidence="1 7">Cell membrane</location>
        <topology evidence="1 7">Multi-pass membrane protein</topology>
    </subcellularLocation>
</comment>
<keyword evidence="6 7" id="KW-0472">Membrane</keyword>
<evidence type="ECO:0000256" key="2">
    <source>
        <dbReference type="ARBA" id="ARBA00022448"/>
    </source>
</evidence>
<keyword evidence="2 7" id="KW-0813">Transport</keyword>
<feature type="transmembrane region" description="Helical" evidence="7">
    <location>
        <begin position="357"/>
        <end position="377"/>
    </location>
</feature>
<dbReference type="Pfam" id="PF00528">
    <property type="entry name" value="BPD_transp_1"/>
    <property type="match status" value="1"/>
</dbReference>
<evidence type="ECO:0000256" key="1">
    <source>
        <dbReference type="ARBA" id="ARBA00004651"/>
    </source>
</evidence>
<comment type="similarity">
    <text evidence="7">Belongs to the binding-protein-dependent transport system permease family.</text>
</comment>
<evidence type="ECO:0000256" key="3">
    <source>
        <dbReference type="ARBA" id="ARBA00022475"/>
    </source>
</evidence>
<evidence type="ECO:0000256" key="5">
    <source>
        <dbReference type="ARBA" id="ARBA00022989"/>
    </source>
</evidence>
<dbReference type="RefSeq" id="WP_024544323.1">
    <property type="nucleotide sequence ID" value="NZ_LR214938.2"/>
</dbReference>
<dbReference type="EMBL" id="LR214939">
    <property type="protein sequence ID" value="VEU56474.1"/>
    <property type="molecule type" value="Genomic_DNA"/>
</dbReference>
<name>A0A448ZZ20_METSV</name>
<feature type="transmembrane region" description="Helical" evidence="7">
    <location>
        <begin position="188"/>
        <end position="212"/>
    </location>
</feature>
<evidence type="ECO:0000256" key="4">
    <source>
        <dbReference type="ARBA" id="ARBA00022692"/>
    </source>
</evidence>
<dbReference type="PANTHER" id="PTHR43386:SF1">
    <property type="entry name" value="D,D-DIPEPTIDE TRANSPORT SYSTEM PERMEASE PROTEIN DDPC-RELATED"/>
    <property type="match status" value="1"/>
</dbReference>
<evidence type="ECO:0000256" key="7">
    <source>
        <dbReference type="RuleBase" id="RU363032"/>
    </source>
</evidence>
<evidence type="ECO:0000313" key="9">
    <source>
        <dbReference type="EMBL" id="VEU56474.1"/>
    </source>
</evidence>
<keyword evidence="9" id="KW-0614">Plasmid</keyword>
<organism evidence="9">
    <name type="scientific">Metamycoplasma salivarium</name>
    <name type="common">Mycoplasma salivarium</name>
    <dbReference type="NCBI Taxonomy" id="2124"/>
    <lineage>
        <taxon>Bacteria</taxon>
        <taxon>Bacillati</taxon>
        <taxon>Mycoplasmatota</taxon>
        <taxon>Mycoplasmoidales</taxon>
        <taxon>Metamycoplasmataceae</taxon>
        <taxon>Metamycoplasma</taxon>
    </lineage>
</organism>
<keyword evidence="4 7" id="KW-0812">Transmembrane</keyword>
<reference evidence="9" key="1">
    <citation type="submission" date="2019-01" db="EMBL/GenBank/DDBJ databases">
        <authorList>
            <consortium name="Pathogen Informatics"/>
        </authorList>
    </citation>
    <scope>NUCLEOTIDE SEQUENCE [LARGE SCALE GENOMIC DNA]</scope>
    <source>
        <strain evidence="9">NCTC10113</strain>
    </source>
</reference>
<dbReference type="Gene3D" id="1.10.3720.10">
    <property type="entry name" value="MetI-like"/>
    <property type="match status" value="1"/>
</dbReference>
<dbReference type="AlphaFoldDB" id="A0A448ZZ20"/>
<keyword evidence="5 7" id="KW-1133">Transmembrane helix</keyword>
<dbReference type="SUPFAM" id="SSF161098">
    <property type="entry name" value="MetI-like"/>
    <property type="match status" value="1"/>
</dbReference>
<feature type="domain" description="ABC transmembrane type-1" evidence="8">
    <location>
        <begin position="188"/>
        <end position="378"/>
    </location>
</feature>
<evidence type="ECO:0000256" key="6">
    <source>
        <dbReference type="ARBA" id="ARBA00023136"/>
    </source>
</evidence>
<dbReference type="Pfam" id="PF12911">
    <property type="entry name" value="OppC_N"/>
    <property type="match status" value="1"/>
</dbReference>
<dbReference type="GO" id="GO:0055085">
    <property type="term" value="P:transmembrane transport"/>
    <property type="evidence" value="ECO:0007669"/>
    <property type="project" value="InterPro"/>
</dbReference>
<protein>
    <submittedName>
        <fullName evidence="9">Glutathione transport system permease protein gsiD</fullName>
    </submittedName>
</protein>
<feature type="transmembrane region" description="Helical" evidence="7">
    <location>
        <begin position="44"/>
        <end position="64"/>
    </location>
</feature>
<dbReference type="InterPro" id="IPR035906">
    <property type="entry name" value="MetI-like_sf"/>
</dbReference>
<keyword evidence="3" id="KW-1003">Cell membrane</keyword>
<dbReference type="CDD" id="cd06261">
    <property type="entry name" value="TM_PBP2"/>
    <property type="match status" value="1"/>
</dbReference>
<geneLocation type="plasmid" evidence="9">
    <name>2</name>
</geneLocation>
<feature type="transmembrane region" description="Helical" evidence="7">
    <location>
        <begin position="319"/>
        <end position="336"/>
    </location>
</feature>
<dbReference type="PROSITE" id="PS50928">
    <property type="entry name" value="ABC_TM1"/>
    <property type="match status" value="1"/>
</dbReference>
<dbReference type="InterPro" id="IPR025966">
    <property type="entry name" value="OppC_N"/>
</dbReference>
<dbReference type="GO" id="GO:0005886">
    <property type="term" value="C:plasma membrane"/>
    <property type="evidence" value="ECO:0007669"/>
    <property type="project" value="UniProtKB-SubCell"/>
</dbReference>
<proteinExistence type="inferred from homology"/>
<sequence>MENSKLNDNLFKFVKVKPKPSSLTNETTEKKLFWKRFFEKKSNIFSLVFFLIIAFGIIFALFFIKYSPTKPISNFSYTNNLPSQYSQIVKRTFEKGAELDFIREIARLEKIRANYLGQAPIFEILYDSAFDSGGELTTTTDIVILYYNPYDLIKAININNNLNITTSKFILGTNNFGVDIYSRIFSSIIFTILIIFAALVINIFVGFSLAALTTLNENKWYAKIIDSISSIIHSLPEIIWIFLLCIFMGTNWWALLLSFVLISWTSFYEVSKNEIKELSNSEFIIALNSIGLSKIQITYKHLFNLILPSHLVLLSDRFSINMLIVSSLVFLELIVSSSNLNIGTILKEAISMTKTNVSYIVIFASIVILFTLSLKLFSVSLSITYNPQIK</sequence>
<evidence type="ECO:0000259" key="8">
    <source>
        <dbReference type="PROSITE" id="PS50928"/>
    </source>
</evidence>
<gene>
    <name evidence="9" type="primary">gsiD_4</name>
    <name evidence="9" type="ORF">NCTC10113_01383</name>
</gene>
<dbReference type="PANTHER" id="PTHR43386">
    <property type="entry name" value="OLIGOPEPTIDE TRANSPORT SYSTEM PERMEASE PROTEIN APPC"/>
    <property type="match status" value="1"/>
</dbReference>
<accession>A0A448ZZ20</accession>
<dbReference type="InterPro" id="IPR000515">
    <property type="entry name" value="MetI-like"/>
</dbReference>
<feature type="transmembrane region" description="Helical" evidence="7">
    <location>
        <begin position="238"/>
        <end position="262"/>
    </location>
</feature>